<dbReference type="OrthoDB" id="2251794at2759"/>
<dbReference type="Pfam" id="PF01183">
    <property type="entry name" value="Glyco_hydro_25"/>
    <property type="match status" value="1"/>
</dbReference>
<dbReference type="InterPro" id="IPR051595">
    <property type="entry name" value="GH25_Enzymes"/>
</dbReference>
<reference evidence="5" key="1">
    <citation type="journal article" date="2006" name="PLoS Biol.">
        <title>Macronuclear genome sequence of the ciliate Tetrahymena thermophila, a model eukaryote.</title>
        <authorList>
            <person name="Eisen J.A."/>
            <person name="Coyne R.S."/>
            <person name="Wu M."/>
            <person name="Wu D."/>
            <person name="Thiagarajan M."/>
            <person name="Wortman J.R."/>
            <person name="Badger J.H."/>
            <person name="Ren Q."/>
            <person name="Amedeo P."/>
            <person name="Jones K.M."/>
            <person name="Tallon L.J."/>
            <person name="Delcher A.L."/>
            <person name="Salzberg S.L."/>
            <person name="Silva J.C."/>
            <person name="Haas B.J."/>
            <person name="Majoros W.H."/>
            <person name="Farzad M."/>
            <person name="Carlton J.M."/>
            <person name="Smith R.K. Jr."/>
            <person name="Garg J."/>
            <person name="Pearlman R.E."/>
            <person name="Karrer K.M."/>
            <person name="Sun L."/>
            <person name="Manning G."/>
            <person name="Elde N.C."/>
            <person name="Turkewitz A.P."/>
            <person name="Asai D.J."/>
            <person name="Wilkes D.E."/>
            <person name="Wang Y."/>
            <person name="Cai H."/>
            <person name="Collins K."/>
            <person name="Stewart B.A."/>
            <person name="Lee S.R."/>
            <person name="Wilamowska K."/>
            <person name="Weinberg Z."/>
            <person name="Ruzzo W.L."/>
            <person name="Wloga D."/>
            <person name="Gaertig J."/>
            <person name="Frankel J."/>
            <person name="Tsao C.-C."/>
            <person name="Gorovsky M.A."/>
            <person name="Keeling P.J."/>
            <person name="Waller R.F."/>
            <person name="Patron N.J."/>
            <person name="Cherry J.M."/>
            <person name="Stover N.A."/>
            <person name="Krieger C.J."/>
            <person name="del Toro C."/>
            <person name="Ryder H.F."/>
            <person name="Williamson S.C."/>
            <person name="Barbeau R.A."/>
            <person name="Hamilton E.P."/>
            <person name="Orias E."/>
        </authorList>
    </citation>
    <scope>NUCLEOTIDE SEQUENCE [LARGE SCALE GENOMIC DNA]</scope>
    <source>
        <strain evidence="5">SB210</strain>
    </source>
</reference>
<dbReference type="CDD" id="cd06416">
    <property type="entry name" value="GH25_Lys1-like"/>
    <property type="match status" value="1"/>
</dbReference>
<dbReference type="STRING" id="312017.Q23TA4"/>
<dbReference type="eggNOG" id="ENOG502S1SN">
    <property type="taxonomic scope" value="Eukaryota"/>
</dbReference>
<dbReference type="InParanoid" id="Q23TA4"/>
<comment type="similarity">
    <text evidence="1">Belongs to the glycosyl hydrolase 25 family.</text>
</comment>
<dbReference type="InterPro" id="IPR002053">
    <property type="entry name" value="Glyco_hydro_25"/>
</dbReference>
<dbReference type="GeneID" id="7842516"/>
<dbReference type="AlphaFoldDB" id="Q23TA4"/>
<evidence type="ECO:0000256" key="2">
    <source>
        <dbReference type="ARBA" id="ARBA00022729"/>
    </source>
</evidence>
<dbReference type="GO" id="GO:0003796">
    <property type="term" value="F:lysozyme activity"/>
    <property type="evidence" value="ECO:0007669"/>
    <property type="project" value="InterPro"/>
</dbReference>
<dbReference type="GO" id="GO:0007165">
    <property type="term" value="P:signal transduction"/>
    <property type="evidence" value="ECO:0007669"/>
    <property type="project" value="TreeGrafter"/>
</dbReference>
<name>Q23TA4_TETTS</name>
<dbReference type="EMBL" id="GG662636">
    <property type="protein sequence ID" value="EAR99802.1"/>
    <property type="molecule type" value="Genomic_DNA"/>
</dbReference>
<dbReference type="Proteomes" id="UP000009168">
    <property type="component" value="Unassembled WGS sequence"/>
</dbReference>
<dbReference type="GO" id="GO:0016998">
    <property type="term" value="P:cell wall macromolecule catabolic process"/>
    <property type="evidence" value="ECO:0007669"/>
    <property type="project" value="InterPro"/>
</dbReference>
<sequence>MSNYLQKGFFIFVLLLVVNAKLGYDISVWEGEVNCFGCTKQSGYDFVVIEIYSSAKQFNNYLAQNIKSAYNASLEVDLYIFPDTTRDPAEQINSFFQYLIANETMSLFNNVWLDIENENLFFANCTQNIEFLQAMINTTENYISKDRIGLYASQHYWPIMCNTTVFSDLQLWYPRWDNQTNFNDFTPFGGFANPVMKQFYNDVQICCTNTDVDWRPDTQNNYFSNFSSRAFLKL</sequence>
<dbReference type="SUPFAM" id="SSF51445">
    <property type="entry name" value="(Trans)glycosidases"/>
    <property type="match status" value="1"/>
</dbReference>
<accession>Q23TA4</accession>
<keyword evidence="5" id="KW-1185">Reference proteome</keyword>
<keyword evidence="2 3" id="KW-0732">Signal</keyword>
<dbReference type="PANTHER" id="PTHR23208:SF36">
    <property type="entry name" value="LYSOZYME-RELATED"/>
    <property type="match status" value="1"/>
</dbReference>
<feature type="chain" id="PRO_5004201846" evidence="3">
    <location>
        <begin position="24"/>
        <end position="234"/>
    </location>
</feature>
<evidence type="ECO:0000256" key="1">
    <source>
        <dbReference type="ARBA" id="ARBA00010646"/>
    </source>
</evidence>
<dbReference type="KEGG" id="tet:TTHERM_00666790"/>
<dbReference type="PROSITE" id="PS51904">
    <property type="entry name" value="GLYCOSYL_HYDROL_F25_2"/>
    <property type="match status" value="1"/>
</dbReference>
<dbReference type="InterPro" id="IPR017853">
    <property type="entry name" value="GH"/>
</dbReference>
<protein>
    <submittedName>
        <fullName evidence="4">Glycosyl hydrolase family 25 protein</fullName>
    </submittedName>
</protein>
<evidence type="ECO:0000313" key="5">
    <source>
        <dbReference type="Proteomes" id="UP000009168"/>
    </source>
</evidence>
<evidence type="ECO:0000256" key="3">
    <source>
        <dbReference type="SAM" id="SignalP"/>
    </source>
</evidence>
<proteinExistence type="inferred from homology"/>
<dbReference type="GO" id="GO:0009253">
    <property type="term" value="P:peptidoglycan catabolic process"/>
    <property type="evidence" value="ECO:0007669"/>
    <property type="project" value="InterPro"/>
</dbReference>
<dbReference type="Gene3D" id="3.20.20.80">
    <property type="entry name" value="Glycosidases"/>
    <property type="match status" value="1"/>
</dbReference>
<evidence type="ECO:0000313" key="4">
    <source>
        <dbReference type="EMBL" id="EAR99802.1"/>
    </source>
</evidence>
<keyword evidence="4" id="KW-0378">Hydrolase</keyword>
<dbReference type="RefSeq" id="XP_001020047.1">
    <property type="nucleotide sequence ID" value="XM_001020047.1"/>
</dbReference>
<dbReference type="HOGENOM" id="CLU_073372_3_0_1"/>
<dbReference type="PANTHER" id="PTHR23208">
    <property type="entry name" value="LYSOZYME PROTEIN"/>
    <property type="match status" value="1"/>
</dbReference>
<organism evidence="4 5">
    <name type="scientific">Tetrahymena thermophila (strain SB210)</name>
    <dbReference type="NCBI Taxonomy" id="312017"/>
    <lineage>
        <taxon>Eukaryota</taxon>
        <taxon>Sar</taxon>
        <taxon>Alveolata</taxon>
        <taxon>Ciliophora</taxon>
        <taxon>Intramacronucleata</taxon>
        <taxon>Oligohymenophorea</taxon>
        <taxon>Hymenostomatida</taxon>
        <taxon>Tetrahymenina</taxon>
        <taxon>Tetrahymenidae</taxon>
        <taxon>Tetrahymena</taxon>
    </lineage>
</organism>
<feature type="signal peptide" evidence="3">
    <location>
        <begin position="1"/>
        <end position="23"/>
    </location>
</feature>
<gene>
    <name evidence="4" type="ORF">TTHERM_00666790</name>
</gene>